<reference evidence="2" key="1">
    <citation type="submission" date="2015-07" db="EMBL/GenBank/DDBJ databases">
        <title>Draft Genome Sequences of Anaerolinea thermolimosa IMO-1, Bellilinea caldifistulae GOMI-1, Leptolinea tardivitalis YMTK-2, Levilinea saccharolytica KIBI-1,Longilinea arvoryzae KOME-1, Previously Described as Members of the Anaerolineaceae (Chloroflexi).</title>
        <authorList>
            <person name="Sekiguchi Y."/>
            <person name="Ohashi A."/>
            <person name="Matsuura N."/>
            <person name="Tourlousse M.D."/>
        </authorList>
    </citation>
    <scope>NUCLEOTIDE SEQUENCE [LARGE SCALE GENOMIC DNA]</scope>
    <source>
        <strain evidence="2">IMO-1</strain>
    </source>
</reference>
<accession>A0A7U9PUG2</accession>
<feature type="non-terminal residue" evidence="1">
    <location>
        <position position="40"/>
    </location>
</feature>
<dbReference type="EMBL" id="DF967967">
    <property type="protein sequence ID" value="GAP08703.1"/>
    <property type="molecule type" value="Genomic_DNA"/>
</dbReference>
<evidence type="ECO:0000313" key="2">
    <source>
        <dbReference type="Proteomes" id="UP000253922"/>
    </source>
</evidence>
<keyword evidence="2" id="KW-1185">Reference proteome</keyword>
<proteinExistence type="predicted"/>
<organism evidence="1 2">
    <name type="scientific">Anaerolinea thermolimosa</name>
    <dbReference type="NCBI Taxonomy" id="229919"/>
    <lineage>
        <taxon>Bacteria</taxon>
        <taxon>Bacillati</taxon>
        <taxon>Chloroflexota</taxon>
        <taxon>Anaerolineae</taxon>
        <taxon>Anaerolineales</taxon>
        <taxon>Anaerolineaceae</taxon>
        <taxon>Anaerolinea</taxon>
    </lineage>
</organism>
<dbReference type="Proteomes" id="UP000253922">
    <property type="component" value="Unassembled WGS sequence"/>
</dbReference>
<dbReference type="AlphaFoldDB" id="A0A7U9PUG2"/>
<gene>
    <name evidence="1" type="ORF">ATHL_03610</name>
</gene>
<sequence>MWIDLPLPLQGWNFTGRVKTALHPVFTCEGPKITCPELHR</sequence>
<name>A0A7U9PUG2_9CHLR</name>
<protein>
    <submittedName>
        <fullName evidence="1">Uncharacterized protein</fullName>
    </submittedName>
</protein>
<evidence type="ECO:0000313" key="1">
    <source>
        <dbReference type="EMBL" id="GAP08703.1"/>
    </source>
</evidence>